<dbReference type="PRINTS" id="PR00394">
    <property type="entry name" value="RHSPROTEIN"/>
</dbReference>
<name>A0A432XW42_9GAMM</name>
<feature type="domain" description="Bacterial toxin 44" evidence="2">
    <location>
        <begin position="368"/>
        <end position="439"/>
    </location>
</feature>
<dbReference type="Gene3D" id="2.180.10.10">
    <property type="entry name" value="RHS repeat-associated core"/>
    <property type="match status" value="1"/>
</dbReference>
<sequence>MKSSYVGGGWAPLTTEYQNFYFQAPYISQAKLAYNSAGNIVSIEDVLGSKLDSFTYDNRSRLTQRKRNGNSLEVYNYDANGNRTRFNNEYYRVDAYSNQLTGHRVGASGSYASIWSYDNAGNQLQKETNTWTYGGDNRVRRLTRSSGFYYENWYDTNGQRVAKSSTTTDWHFLYGQSGELLSETKNGPHVKSYIWLEGELVALVYNDELYFVHNDHLGRPHKVTDDTKAVVWEADLQSFDPSVLSSSIGALNIGFPGQYWDNESGTWQNWHRDYDPSTGRYIQSDPIGLSGGMNTYAYVSSNPLVSTDPTGLVPYKNCLADAPPPSPFGTNIDNNIWEARIRGQMSSVPGQYLWFYGMVKNGGSWDYKQQGRQYQDFGNFNYGATAEALGIPSDVADRAAGIAQIRAGTSVSAWGNPLGGFPYGDDPADQIQIQKGRQYCQCSQ</sequence>
<protein>
    <submittedName>
        <fullName evidence="4">Uncharacterized protein</fullName>
    </submittedName>
</protein>
<evidence type="ECO:0000313" key="4">
    <source>
        <dbReference type="EMBL" id="RUO52811.1"/>
    </source>
</evidence>
<dbReference type="InterPro" id="IPR050708">
    <property type="entry name" value="T6SS_VgrG/RHS"/>
</dbReference>
<keyword evidence="5" id="KW-1185">Reference proteome</keyword>
<proteinExistence type="predicted"/>
<dbReference type="AlphaFoldDB" id="A0A432XW42"/>
<evidence type="ECO:0000259" key="3">
    <source>
        <dbReference type="Pfam" id="PF25023"/>
    </source>
</evidence>
<accession>A0A432XW42</accession>
<reference evidence="5" key="1">
    <citation type="journal article" date="2018" name="Front. Microbiol.">
        <title>Genome-Based Analysis Reveals the Taxonomy and Diversity of the Family Idiomarinaceae.</title>
        <authorList>
            <person name="Liu Y."/>
            <person name="Lai Q."/>
            <person name="Shao Z."/>
        </authorList>
    </citation>
    <scope>NUCLEOTIDE SEQUENCE [LARGE SCALE GENOMIC DNA]</scope>
    <source>
        <strain evidence="5">BH195</strain>
    </source>
</reference>
<evidence type="ECO:0000313" key="5">
    <source>
        <dbReference type="Proteomes" id="UP000287198"/>
    </source>
</evidence>
<dbReference type="InterPro" id="IPR022385">
    <property type="entry name" value="Rhs_assc_core"/>
</dbReference>
<dbReference type="OrthoDB" id="9816400at2"/>
<dbReference type="PANTHER" id="PTHR32305">
    <property type="match status" value="1"/>
</dbReference>
<evidence type="ECO:0000256" key="1">
    <source>
        <dbReference type="ARBA" id="ARBA00022737"/>
    </source>
</evidence>
<comment type="caution">
    <text evidence="4">The sequence shown here is derived from an EMBL/GenBank/DDBJ whole genome shotgun (WGS) entry which is preliminary data.</text>
</comment>
<dbReference type="Proteomes" id="UP000287198">
    <property type="component" value="Unassembled WGS sequence"/>
</dbReference>
<dbReference type="EMBL" id="PIPW01000002">
    <property type="protein sequence ID" value="RUO52811.1"/>
    <property type="molecule type" value="Genomic_DNA"/>
</dbReference>
<dbReference type="PANTHER" id="PTHR32305:SF15">
    <property type="entry name" value="PROTEIN RHSA-RELATED"/>
    <property type="match status" value="1"/>
</dbReference>
<dbReference type="RefSeq" id="WP_126763294.1">
    <property type="nucleotide sequence ID" value="NZ_JBHLTZ010000012.1"/>
</dbReference>
<dbReference type="InterPro" id="IPR028946">
    <property type="entry name" value="Ntox44"/>
</dbReference>
<evidence type="ECO:0000259" key="2">
    <source>
        <dbReference type="Pfam" id="PF15607"/>
    </source>
</evidence>
<feature type="domain" description="Teneurin-like YD-shell" evidence="3">
    <location>
        <begin position="19"/>
        <end position="285"/>
    </location>
</feature>
<keyword evidence="1" id="KW-0677">Repeat</keyword>
<dbReference type="NCBIfam" id="TIGR03696">
    <property type="entry name" value="Rhs_assc_core"/>
    <property type="match status" value="1"/>
</dbReference>
<dbReference type="Pfam" id="PF25023">
    <property type="entry name" value="TEN_YD-shell"/>
    <property type="match status" value="1"/>
</dbReference>
<organism evidence="4 5">
    <name type="scientific">Pseudidiomarina halophila</name>
    <dbReference type="NCBI Taxonomy" id="1449799"/>
    <lineage>
        <taxon>Bacteria</taxon>
        <taxon>Pseudomonadati</taxon>
        <taxon>Pseudomonadota</taxon>
        <taxon>Gammaproteobacteria</taxon>
        <taxon>Alteromonadales</taxon>
        <taxon>Idiomarinaceae</taxon>
        <taxon>Pseudidiomarina</taxon>
    </lineage>
</organism>
<gene>
    <name evidence="4" type="ORF">CWI69_07135</name>
</gene>
<dbReference type="Pfam" id="PF15607">
    <property type="entry name" value="Ntox44"/>
    <property type="match status" value="1"/>
</dbReference>
<dbReference type="InterPro" id="IPR056823">
    <property type="entry name" value="TEN-like_YD-shell"/>
</dbReference>